<name>A0A1I5SSP5_9BACT</name>
<dbReference type="Proteomes" id="UP000199306">
    <property type="component" value="Unassembled WGS sequence"/>
</dbReference>
<keyword evidence="3" id="KW-1185">Reference proteome</keyword>
<evidence type="ECO:0000313" key="2">
    <source>
        <dbReference type="EMBL" id="SFP73708.1"/>
    </source>
</evidence>
<feature type="transmembrane region" description="Helical" evidence="1">
    <location>
        <begin position="12"/>
        <end position="36"/>
    </location>
</feature>
<dbReference type="PANTHER" id="PTHR31876">
    <property type="entry name" value="COV-LIKE PROTEIN 1"/>
    <property type="match status" value="1"/>
</dbReference>
<dbReference type="Pfam" id="PF04367">
    <property type="entry name" value="DUF502"/>
    <property type="match status" value="1"/>
</dbReference>
<dbReference type="STRING" id="1079859.SAMN04515674_105186"/>
<keyword evidence="1" id="KW-0812">Transmembrane</keyword>
<evidence type="ECO:0000313" key="3">
    <source>
        <dbReference type="Proteomes" id="UP000199306"/>
    </source>
</evidence>
<dbReference type="PANTHER" id="PTHR31876:SF26">
    <property type="entry name" value="PROTEIN LIKE COV 2"/>
    <property type="match status" value="1"/>
</dbReference>
<dbReference type="EMBL" id="FOXH01000005">
    <property type="protein sequence ID" value="SFP73708.1"/>
    <property type="molecule type" value="Genomic_DNA"/>
</dbReference>
<reference evidence="2 3" key="1">
    <citation type="submission" date="2016-10" db="EMBL/GenBank/DDBJ databases">
        <authorList>
            <person name="de Groot N.N."/>
        </authorList>
    </citation>
    <scope>NUCLEOTIDE SEQUENCE [LARGE SCALE GENOMIC DNA]</scope>
    <source>
        <strain evidence="3">E92,LMG 26720,CCM 7988</strain>
    </source>
</reference>
<sequence length="205" mass="22687">MSFKSILNRLFSYFVQGLLFLAPVYITLYIIYIAFIKVDGIIPIEIHSEGDASYRLYGIGLLIVLFIIISVGFIGSTFLAVPVFNLLEAGLSRIPLVGIIYQSLKDLVEAFVGDKRKFNQPVIVLINKESGFRKLGFLTQTDLSFMDMKGFVTVYCPHSYAFSGEMFVVPVENVSLLHIPAADVMKFIVSGGVSFGTAESEKSNS</sequence>
<accession>A0A1I5SSP5</accession>
<protein>
    <submittedName>
        <fullName evidence="2">Uncharacterized membrane protein</fullName>
    </submittedName>
</protein>
<feature type="transmembrane region" description="Helical" evidence="1">
    <location>
        <begin position="56"/>
        <end position="84"/>
    </location>
</feature>
<gene>
    <name evidence="2" type="ORF">SAMN04515674_105186</name>
</gene>
<dbReference type="OrthoDB" id="9789516at2"/>
<dbReference type="RefSeq" id="WP_092016688.1">
    <property type="nucleotide sequence ID" value="NZ_FOXH01000005.1"/>
</dbReference>
<keyword evidence="1" id="KW-1133">Transmembrane helix</keyword>
<evidence type="ECO:0000256" key="1">
    <source>
        <dbReference type="SAM" id="Phobius"/>
    </source>
</evidence>
<keyword evidence="1" id="KW-0472">Membrane</keyword>
<dbReference type="InterPro" id="IPR007462">
    <property type="entry name" value="COV1-like"/>
</dbReference>
<dbReference type="AlphaFoldDB" id="A0A1I5SSP5"/>
<proteinExistence type="predicted"/>
<organism evidence="2 3">
    <name type="scientific">Pseudarcicella hirudinis</name>
    <dbReference type="NCBI Taxonomy" id="1079859"/>
    <lineage>
        <taxon>Bacteria</taxon>
        <taxon>Pseudomonadati</taxon>
        <taxon>Bacteroidota</taxon>
        <taxon>Cytophagia</taxon>
        <taxon>Cytophagales</taxon>
        <taxon>Flectobacillaceae</taxon>
        <taxon>Pseudarcicella</taxon>
    </lineage>
</organism>